<dbReference type="Pfam" id="PF13177">
    <property type="entry name" value="DNA_pol3_delta2"/>
    <property type="match status" value="1"/>
</dbReference>
<keyword evidence="3" id="KW-0479">Metal-binding</keyword>
<keyword evidence="4" id="KW-0547">Nucleotide-binding</keyword>
<dbReference type="InterPro" id="IPR022754">
    <property type="entry name" value="DNA_pol_III_gamma-3"/>
</dbReference>
<dbReference type="Pfam" id="PF20964">
    <property type="entry name" value="DnaX_C"/>
    <property type="match status" value="1"/>
</dbReference>
<dbReference type="NCBIfam" id="TIGR01128">
    <property type="entry name" value="holA"/>
    <property type="match status" value="1"/>
</dbReference>
<keyword evidence="7" id="KW-0239">DNA-directed DNA polymerase</keyword>
<feature type="domain" description="AAA+ ATPase" evidence="10">
    <location>
        <begin position="37"/>
        <end position="179"/>
    </location>
</feature>
<evidence type="ECO:0000259" key="10">
    <source>
        <dbReference type="SMART" id="SM00382"/>
    </source>
</evidence>
<dbReference type="EMBL" id="JAHLQK010000003">
    <property type="protein sequence ID" value="MBU5676318.1"/>
    <property type="molecule type" value="Genomic_DNA"/>
</dbReference>
<feature type="compositionally biased region" description="Polar residues" evidence="9">
    <location>
        <begin position="403"/>
        <end position="412"/>
    </location>
</feature>
<evidence type="ECO:0000256" key="3">
    <source>
        <dbReference type="ARBA" id="ARBA00022723"/>
    </source>
</evidence>
<dbReference type="Pfam" id="PF22608">
    <property type="entry name" value="DNAX_ATPase_lid"/>
    <property type="match status" value="1"/>
</dbReference>
<evidence type="ECO:0000256" key="1">
    <source>
        <dbReference type="ARBA" id="ARBA00012417"/>
    </source>
</evidence>
<keyword evidence="11" id="KW-0548">Nucleotidyltransferase</keyword>
<dbReference type="EC" id="2.7.7.7" evidence="1"/>
<feature type="region of interest" description="Disordered" evidence="9">
    <location>
        <begin position="398"/>
        <end position="428"/>
    </location>
</feature>
<protein>
    <recommendedName>
        <fullName evidence="1">DNA-directed DNA polymerase</fullName>
        <ecNumber evidence="1">2.7.7.7</ecNumber>
    </recommendedName>
</protein>
<dbReference type="InterPro" id="IPR050238">
    <property type="entry name" value="DNA_Rep/Repair_Clamp_Loader"/>
</dbReference>
<evidence type="ECO:0000313" key="11">
    <source>
        <dbReference type="EMBL" id="MBU5676318.1"/>
    </source>
</evidence>
<evidence type="ECO:0000256" key="9">
    <source>
        <dbReference type="SAM" id="MobiDB-lite"/>
    </source>
</evidence>
<dbReference type="InterPro" id="IPR045085">
    <property type="entry name" value="HLD_clamp_pol_III_gamma_tau"/>
</dbReference>
<evidence type="ECO:0000256" key="8">
    <source>
        <dbReference type="ARBA" id="ARBA00049244"/>
    </source>
</evidence>
<dbReference type="RefSeq" id="WP_216415999.1">
    <property type="nucleotide sequence ID" value="NZ_JAHLQK010000003.1"/>
</dbReference>
<dbReference type="Pfam" id="PF12169">
    <property type="entry name" value="DNA_pol3_gamma3"/>
    <property type="match status" value="1"/>
</dbReference>
<organism evidence="11 12">
    <name type="scientific">Alkaliphilus flagellatus</name>
    <dbReference type="NCBI Taxonomy" id="2841507"/>
    <lineage>
        <taxon>Bacteria</taxon>
        <taxon>Bacillati</taxon>
        <taxon>Bacillota</taxon>
        <taxon>Clostridia</taxon>
        <taxon>Peptostreptococcales</taxon>
        <taxon>Natronincolaceae</taxon>
        <taxon>Alkaliphilus</taxon>
    </lineage>
</organism>
<dbReference type="NCBIfam" id="NF004046">
    <property type="entry name" value="PRK05563.1"/>
    <property type="match status" value="1"/>
</dbReference>
<evidence type="ECO:0000256" key="7">
    <source>
        <dbReference type="ARBA" id="ARBA00022932"/>
    </source>
</evidence>
<name>A0ABS6G3W1_9FIRM</name>
<dbReference type="InterPro" id="IPR012763">
    <property type="entry name" value="DNA_pol_III_sug/sutau_N"/>
</dbReference>
<dbReference type="NCBIfam" id="TIGR02397">
    <property type="entry name" value="dnaX_nterm"/>
    <property type="match status" value="1"/>
</dbReference>
<evidence type="ECO:0000256" key="2">
    <source>
        <dbReference type="ARBA" id="ARBA00022705"/>
    </source>
</evidence>
<comment type="catalytic activity">
    <reaction evidence="8">
        <text>DNA(n) + a 2'-deoxyribonucleoside 5'-triphosphate = DNA(n+1) + diphosphate</text>
        <dbReference type="Rhea" id="RHEA:22508"/>
        <dbReference type="Rhea" id="RHEA-COMP:17339"/>
        <dbReference type="Rhea" id="RHEA-COMP:17340"/>
        <dbReference type="ChEBI" id="CHEBI:33019"/>
        <dbReference type="ChEBI" id="CHEBI:61560"/>
        <dbReference type="ChEBI" id="CHEBI:173112"/>
        <dbReference type="EC" id="2.7.7.7"/>
    </reaction>
</comment>
<evidence type="ECO:0000313" key="12">
    <source>
        <dbReference type="Proteomes" id="UP000779508"/>
    </source>
</evidence>
<evidence type="ECO:0000256" key="4">
    <source>
        <dbReference type="ARBA" id="ARBA00022741"/>
    </source>
</evidence>
<dbReference type="CDD" id="cd00009">
    <property type="entry name" value="AAA"/>
    <property type="match status" value="1"/>
</dbReference>
<comment type="caution">
    <text evidence="11">The sequence shown here is derived from an EMBL/GenBank/DDBJ whole genome shotgun (WGS) entry which is preliminary data.</text>
</comment>
<keyword evidence="12" id="KW-1185">Reference proteome</keyword>
<dbReference type="InterPro" id="IPR003593">
    <property type="entry name" value="AAA+_ATPase"/>
</dbReference>
<keyword evidence="2" id="KW-0235">DNA replication</keyword>
<dbReference type="GO" id="GO:0003887">
    <property type="term" value="F:DNA-directed DNA polymerase activity"/>
    <property type="evidence" value="ECO:0007669"/>
    <property type="project" value="UniProtKB-EC"/>
</dbReference>
<evidence type="ECO:0000256" key="6">
    <source>
        <dbReference type="ARBA" id="ARBA00022840"/>
    </source>
</evidence>
<keyword evidence="6" id="KW-0067">ATP-binding</keyword>
<dbReference type="InterPro" id="IPR048448">
    <property type="entry name" value="DnaX-like_C"/>
</dbReference>
<evidence type="ECO:0000256" key="5">
    <source>
        <dbReference type="ARBA" id="ARBA00022833"/>
    </source>
</evidence>
<dbReference type="CDD" id="cd18137">
    <property type="entry name" value="HLD_clamp_pol_III_gamma_tau"/>
    <property type="match status" value="1"/>
</dbReference>
<reference evidence="11 12" key="1">
    <citation type="submission" date="2021-06" db="EMBL/GenBank/DDBJ databases">
        <authorList>
            <person name="Sun Q."/>
            <person name="Li D."/>
        </authorList>
    </citation>
    <scope>NUCLEOTIDE SEQUENCE [LARGE SCALE GENOMIC DNA]</scope>
    <source>
        <strain evidence="11 12">MSJ-5</strain>
    </source>
</reference>
<dbReference type="PANTHER" id="PTHR11669:SF0">
    <property type="entry name" value="PROTEIN STICHEL-LIKE 2"/>
    <property type="match status" value="1"/>
</dbReference>
<dbReference type="InterPro" id="IPR005790">
    <property type="entry name" value="DNA_polIII_delta"/>
</dbReference>
<accession>A0ABS6G3W1</accession>
<keyword evidence="11" id="KW-0808">Transferase</keyword>
<sequence length="564" mass="64262">MSYKALYRRWRPKVFEDVIGQEQVITILKNQINSSNIAHAYLFTGTRGTGKTSTAKIFARVVNCLNPKDANPCNSCEVCEGILTENIMDVIEIDAASNNGVDNVREVRENVKYPPSKGKYKIYIIDEVHMLSTGAFNALLKTLEEPPSYVIFILATTEPHKIPATILSRCQRFDFKPVKIRDIMGHLSFICDEIGVTWDEEALRLIAINSEGALRDALSILERCISFSEDTLTYENVVSILGMVNYEFIFNLVDKVAEKDTSNVLTLINEMVMEGKEVSQLMKDLISHFRNLLLVKMNVEIDEILSLSEERQKRLQEQGRLFTINQITSFIYSLSDIEGKLKYSAQPRTLIEIAVIGLCNKELDDSLEGIIERVKQLEKNIVSGEITVNRSNVNISSSVPNKASISSSYSQKNKYDEKKSMDEEEPKEENMIREEEIINNNSLLDFGAIQSNWQNILEELRKEKKAQIQALLMEGSLVKLDKDTLLISFKDGFGFHREALDKEKTKEYISGIIKRLTGQSIRLSFVMEDQLITEIEPKEEKDPLEILKEALPKEIHEILEIVDE</sequence>
<dbReference type="SMART" id="SM00382">
    <property type="entry name" value="AAA"/>
    <property type="match status" value="1"/>
</dbReference>
<gene>
    <name evidence="11" type="primary">dnaX</name>
    <name evidence="11" type="ORF">KQI88_07805</name>
</gene>
<proteinExistence type="predicted"/>
<dbReference type="PANTHER" id="PTHR11669">
    <property type="entry name" value="REPLICATION FACTOR C / DNA POLYMERASE III GAMMA-TAU SUBUNIT"/>
    <property type="match status" value="1"/>
</dbReference>
<dbReference type="Proteomes" id="UP000779508">
    <property type="component" value="Unassembled WGS sequence"/>
</dbReference>
<keyword evidence="5" id="KW-0862">Zinc</keyword>